<dbReference type="Pfam" id="PF00108">
    <property type="entry name" value="Thiolase_N"/>
    <property type="match status" value="1"/>
</dbReference>
<evidence type="ECO:0000313" key="4">
    <source>
        <dbReference type="Proteomes" id="UP000198327"/>
    </source>
</evidence>
<evidence type="ECO:0000313" key="3">
    <source>
        <dbReference type="EMBL" id="SNS77800.1"/>
    </source>
</evidence>
<dbReference type="InterPro" id="IPR016039">
    <property type="entry name" value="Thiolase-like"/>
</dbReference>
<dbReference type="STRING" id="398843.A3K89_14975"/>
<dbReference type="AlphaFoldDB" id="A0A239H8W0"/>
<dbReference type="EMBL" id="FZOW01000005">
    <property type="protein sequence ID" value="SNS77800.1"/>
    <property type="molecule type" value="Genomic_DNA"/>
</dbReference>
<dbReference type="GO" id="GO:0016747">
    <property type="term" value="F:acyltransferase activity, transferring groups other than amino-acyl groups"/>
    <property type="evidence" value="ECO:0007669"/>
    <property type="project" value="InterPro"/>
</dbReference>
<feature type="domain" description="Thiolase C-terminal" evidence="2">
    <location>
        <begin position="258"/>
        <end position="380"/>
    </location>
</feature>
<feature type="domain" description="Thiolase N-terminal" evidence="1">
    <location>
        <begin position="5"/>
        <end position="175"/>
    </location>
</feature>
<name>A0A239H8W0_9NOCA</name>
<gene>
    <name evidence="3" type="ORF">SAMN05421642_105146</name>
</gene>
<dbReference type="InterPro" id="IPR020616">
    <property type="entry name" value="Thiolase_N"/>
</dbReference>
<dbReference type="PANTHER" id="PTHR42870:SF1">
    <property type="entry name" value="NON-SPECIFIC LIPID-TRANSFER PROTEIN-LIKE 2"/>
    <property type="match status" value="1"/>
</dbReference>
<dbReference type="Gene3D" id="3.40.47.10">
    <property type="match status" value="1"/>
</dbReference>
<dbReference type="Pfam" id="PF22691">
    <property type="entry name" value="Thiolase_C_1"/>
    <property type="match status" value="1"/>
</dbReference>
<dbReference type="SUPFAM" id="SSF53901">
    <property type="entry name" value="Thiolase-like"/>
    <property type="match status" value="2"/>
</dbReference>
<reference evidence="4" key="1">
    <citation type="submission" date="2017-06" db="EMBL/GenBank/DDBJ databases">
        <authorList>
            <person name="Varghese N."/>
            <person name="Submissions S."/>
        </authorList>
    </citation>
    <scope>NUCLEOTIDE SEQUENCE [LARGE SCALE GENOMIC DNA]</scope>
    <source>
        <strain evidence="4">JCM 23211</strain>
    </source>
</reference>
<accession>A0A239H8W0</accession>
<organism evidence="3 4">
    <name type="scientific">Rhodococcoides kyotonense</name>
    <dbReference type="NCBI Taxonomy" id="398843"/>
    <lineage>
        <taxon>Bacteria</taxon>
        <taxon>Bacillati</taxon>
        <taxon>Actinomycetota</taxon>
        <taxon>Actinomycetes</taxon>
        <taxon>Mycobacteriales</taxon>
        <taxon>Nocardiaceae</taxon>
        <taxon>Rhodococcoides</taxon>
    </lineage>
</organism>
<dbReference type="Proteomes" id="UP000198327">
    <property type="component" value="Unassembled WGS sequence"/>
</dbReference>
<dbReference type="InterPro" id="IPR002155">
    <property type="entry name" value="Thiolase"/>
</dbReference>
<protein>
    <submittedName>
        <fullName evidence="3">Acetyl-CoA acetyltransferase</fullName>
    </submittedName>
</protein>
<dbReference type="PANTHER" id="PTHR42870">
    <property type="entry name" value="ACETYL-COA C-ACETYLTRANSFERASE"/>
    <property type="match status" value="1"/>
</dbReference>
<dbReference type="InterPro" id="IPR055140">
    <property type="entry name" value="Thiolase_C_2"/>
</dbReference>
<dbReference type="CDD" id="cd00829">
    <property type="entry name" value="SCP-x_thiolase"/>
    <property type="match status" value="1"/>
</dbReference>
<dbReference type="PIRSF" id="PIRSF000429">
    <property type="entry name" value="Ac-CoA_Ac_transf"/>
    <property type="match status" value="1"/>
</dbReference>
<proteinExistence type="predicted"/>
<keyword evidence="3" id="KW-0808">Transferase</keyword>
<evidence type="ECO:0000259" key="2">
    <source>
        <dbReference type="Pfam" id="PF22691"/>
    </source>
</evidence>
<keyword evidence="4" id="KW-1185">Reference proteome</keyword>
<sequence length="383" mass="39593">MIQNVSIIGAGLSKFGRQPGVSGRQMAVSAIESAVRDAGIAWPDVQVAFGGSDGSGLADTLVAELGLTGIPFTNVKNGCATGGSALFSAVNAVRSGAAEIALAVGFDKHPRGAFDPRPADWGLPEGYGEAGLMVTTQFFGAKISRYMRRHDISRDTLARVAAKAYRNGSLNPNAWRRDAIDVDTIASADMVNDPLTRYMFCSPGEGAAAIVVAGANAVARLGGRPVHLRAIAHRTRQFGSFEVFSPSVQGTGEPTSVSADAAAAAFELAGLGPEDVDVAQLQDTESGAEIMHMAECGFCKPGEQEAMIAAGDTEIGGRLPINTDGGCIANGEPIGASGLRQVHEIVTQLRGEAGERQVPNDPRVGFTHVYGAPGISACTVLTV</sequence>
<evidence type="ECO:0000259" key="1">
    <source>
        <dbReference type="Pfam" id="PF00108"/>
    </source>
</evidence>